<evidence type="ECO:0000256" key="6">
    <source>
        <dbReference type="ARBA" id="ARBA00049117"/>
    </source>
</evidence>
<evidence type="ECO:0000313" key="9">
    <source>
        <dbReference type="EMBL" id="CCG07941.1"/>
    </source>
</evidence>
<dbReference type="SUPFAM" id="SSF52540">
    <property type="entry name" value="P-loop containing nucleoside triphosphate hydrolases"/>
    <property type="match status" value="1"/>
</dbReference>
<dbReference type="Pfam" id="PF02492">
    <property type="entry name" value="cobW"/>
    <property type="match status" value="1"/>
</dbReference>
<dbReference type="eggNOG" id="COG0523">
    <property type="taxonomic scope" value="Bacteria"/>
</dbReference>
<dbReference type="InterPro" id="IPR012824">
    <property type="entry name" value="CobW"/>
</dbReference>
<dbReference type="InterPro" id="IPR011629">
    <property type="entry name" value="CobW-like_C"/>
</dbReference>
<dbReference type="Gene3D" id="3.30.1220.10">
    <property type="entry name" value="CobW-like, C-terminal domain"/>
    <property type="match status" value="1"/>
</dbReference>
<evidence type="ECO:0000259" key="8">
    <source>
        <dbReference type="Pfam" id="PF07683"/>
    </source>
</evidence>
<dbReference type="STRING" id="1150469.RSPPHO_01315"/>
<dbReference type="Proteomes" id="UP000033220">
    <property type="component" value="Chromosome DSM 122"/>
</dbReference>
<evidence type="ECO:0000256" key="5">
    <source>
        <dbReference type="ARBA" id="ARBA00045658"/>
    </source>
</evidence>
<organism evidence="9 10">
    <name type="scientific">Pararhodospirillum photometricum DSM 122</name>
    <dbReference type="NCBI Taxonomy" id="1150469"/>
    <lineage>
        <taxon>Bacteria</taxon>
        <taxon>Pseudomonadati</taxon>
        <taxon>Pseudomonadota</taxon>
        <taxon>Alphaproteobacteria</taxon>
        <taxon>Rhodospirillales</taxon>
        <taxon>Rhodospirillaceae</taxon>
        <taxon>Pararhodospirillum</taxon>
    </lineage>
</organism>
<dbReference type="PANTHER" id="PTHR13748:SF62">
    <property type="entry name" value="COBW DOMAIN-CONTAINING PROTEIN"/>
    <property type="match status" value="1"/>
</dbReference>
<comment type="similarity">
    <text evidence="4">Belongs to the SIMIBI class G3E GTPase family. ZNG1 subfamily.</text>
</comment>
<feature type="domain" description="CobW C-terminal" evidence="8">
    <location>
        <begin position="226"/>
        <end position="316"/>
    </location>
</feature>
<evidence type="ECO:0000313" key="10">
    <source>
        <dbReference type="Proteomes" id="UP000033220"/>
    </source>
</evidence>
<dbReference type="AlphaFoldDB" id="H6SIX6"/>
<dbReference type="PANTHER" id="PTHR13748">
    <property type="entry name" value="COBW-RELATED"/>
    <property type="match status" value="1"/>
</dbReference>
<comment type="function">
    <text evidence="5">Zinc chaperone that directly transfers zinc cofactor to target proteins, thereby activating them. Zinc is transferred from the CXCC motif in the GTPase domain to the zinc binding site in target proteins in a process requiring GTP hydrolysis.</text>
</comment>
<dbReference type="EMBL" id="HE663493">
    <property type="protein sequence ID" value="CCG07941.1"/>
    <property type="molecule type" value="Genomic_DNA"/>
</dbReference>
<evidence type="ECO:0000256" key="2">
    <source>
        <dbReference type="ARBA" id="ARBA00022801"/>
    </source>
</evidence>
<dbReference type="HOGENOM" id="CLU_017452_1_0_5"/>
<name>H6SIX6_PARPM</name>
<reference evidence="9 10" key="1">
    <citation type="submission" date="2012-02" db="EMBL/GenBank/DDBJ databases">
        <title>Shotgun genome sequence of Phaeospirillum photometricum DSM 122.</title>
        <authorList>
            <person name="Duquesne K."/>
            <person name="Sturgis J."/>
        </authorList>
    </citation>
    <scope>NUCLEOTIDE SEQUENCE [LARGE SCALE GENOMIC DNA]</scope>
    <source>
        <strain evidence="10">DSM122</strain>
    </source>
</reference>
<dbReference type="GO" id="GO:0009236">
    <property type="term" value="P:cobalamin biosynthetic process"/>
    <property type="evidence" value="ECO:0007669"/>
    <property type="project" value="InterPro"/>
</dbReference>
<dbReference type="InterPro" id="IPR003495">
    <property type="entry name" value="CobW/HypB/UreG_nucleotide-bd"/>
</dbReference>
<dbReference type="Gene3D" id="3.40.50.300">
    <property type="entry name" value="P-loop containing nucleotide triphosphate hydrolases"/>
    <property type="match status" value="1"/>
</dbReference>
<dbReference type="GO" id="GO:0016787">
    <property type="term" value="F:hydrolase activity"/>
    <property type="evidence" value="ECO:0007669"/>
    <property type="project" value="UniProtKB-KW"/>
</dbReference>
<protein>
    <submittedName>
        <fullName evidence="9">GTPases (G3E family)</fullName>
    </submittedName>
</protein>
<accession>H6SIX6</accession>
<evidence type="ECO:0000256" key="1">
    <source>
        <dbReference type="ARBA" id="ARBA00022741"/>
    </source>
</evidence>
<sequence length="317" mass="33917">MVRHMMTHAQGRRIALIINEFGDVGMDRDILAACGVAGCAEDEIVELANGCLCCTVADAFIPTMEALLDRPNPPDHIVIETSGLALPKPLVRAFDWPAIRARVTVDGVLAVVDAPALLTGRFEEPAPGQEPAADHDNPLEEVFSDQLRCADLVILNKVDLLDAPAIARAHALVAAQSRPGTQVLETVQGVVDPAIALGLAAGAEDDLDSRPSHHDTATDHDHDDFVSFCVDLAPVADPARFAQDLHAVITTHDILRIKGGLMVPGKPMRHLLQAVGPRVSGYYDRPWRPTETPASRLVVIGLKGLDQAAVTQSLRAL</sequence>
<keyword evidence="2" id="KW-0378">Hydrolase</keyword>
<keyword evidence="1" id="KW-0547">Nucleotide-binding</keyword>
<dbReference type="PATRIC" id="fig|1150469.3.peg.1486"/>
<evidence type="ECO:0000256" key="4">
    <source>
        <dbReference type="ARBA" id="ARBA00034320"/>
    </source>
</evidence>
<dbReference type="CDD" id="cd03112">
    <property type="entry name" value="CobW-like"/>
    <property type="match status" value="1"/>
</dbReference>
<dbReference type="NCBIfam" id="TIGR02475">
    <property type="entry name" value="CobW"/>
    <property type="match status" value="1"/>
</dbReference>
<comment type="catalytic activity">
    <reaction evidence="6">
        <text>GTP + H2O = GDP + phosphate + H(+)</text>
        <dbReference type="Rhea" id="RHEA:19669"/>
        <dbReference type="ChEBI" id="CHEBI:15377"/>
        <dbReference type="ChEBI" id="CHEBI:15378"/>
        <dbReference type="ChEBI" id="CHEBI:37565"/>
        <dbReference type="ChEBI" id="CHEBI:43474"/>
        <dbReference type="ChEBI" id="CHEBI:58189"/>
    </reaction>
    <physiologicalReaction direction="left-to-right" evidence="6">
        <dbReference type="Rhea" id="RHEA:19670"/>
    </physiologicalReaction>
</comment>
<feature type="domain" description="CobW/HypB/UreG nucleotide-binding" evidence="7">
    <location>
        <begin position="1"/>
        <end position="183"/>
    </location>
</feature>
<keyword evidence="10" id="KW-1185">Reference proteome</keyword>
<dbReference type="InterPro" id="IPR027417">
    <property type="entry name" value="P-loop_NTPase"/>
</dbReference>
<dbReference type="InterPro" id="IPR036627">
    <property type="entry name" value="CobW-likC_sf"/>
</dbReference>
<evidence type="ECO:0000256" key="3">
    <source>
        <dbReference type="ARBA" id="ARBA00023186"/>
    </source>
</evidence>
<dbReference type="GO" id="GO:0000166">
    <property type="term" value="F:nucleotide binding"/>
    <property type="evidence" value="ECO:0007669"/>
    <property type="project" value="UniProtKB-KW"/>
</dbReference>
<dbReference type="InterPro" id="IPR051316">
    <property type="entry name" value="Zinc-reg_GTPase_activator"/>
</dbReference>
<gene>
    <name evidence="9" type="ORF">RSPPHO_01315</name>
</gene>
<dbReference type="Pfam" id="PF07683">
    <property type="entry name" value="CobW_C"/>
    <property type="match status" value="1"/>
</dbReference>
<dbReference type="KEGG" id="rpm:RSPPHO_01315"/>
<proteinExistence type="inferred from homology"/>
<keyword evidence="3" id="KW-0143">Chaperone</keyword>
<dbReference type="GO" id="GO:0005737">
    <property type="term" value="C:cytoplasm"/>
    <property type="evidence" value="ECO:0007669"/>
    <property type="project" value="TreeGrafter"/>
</dbReference>
<evidence type="ECO:0000259" key="7">
    <source>
        <dbReference type="Pfam" id="PF02492"/>
    </source>
</evidence>
<dbReference type="SUPFAM" id="SSF90002">
    <property type="entry name" value="Hypothetical protein YjiA, C-terminal domain"/>
    <property type="match status" value="1"/>
</dbReference>